<evidence type="ECO:0008006" key="2">
    <source>
        <dbReference type="Google" id="ProtNLM"/>
    </source>
</evidence>
<gene>
    <name evidence="1" type="ORF">PLAM_0851</name>
</gene>
<evidence type="ECO:0000313" key="1">
    <source>
        <dbReference type="EMBL" id="CUM58818.1"/>
    </source>
</evidence>
<dbReference type="AlphaFoldDB" id="A0A1J1JBJ9"/>
<proteinExistence type="predicted"/>
<dbReference type="SUPFAM" id="SSF52540">
    <property type="entry name" value="P-loop containing nucleoside triphosphate hydrolases"/>
    <property type="match status" value="1"/>
</dbReference>
<dbReference type="InterPro" id="IPR027417">
    <property type="entry name" value="P-loop_NTPase"/>
</dbReference>
<name>A0A1J1JBJ9_PLAAG</name>
<protein>
    <recommendedName>
        <fullName evidence="2">G domain-containing protein</fullName>
    </recommendedName>
</protein>
<sequence>MEPVTLTIIIASAIFGSAGVTATVCKWEDILFALKGKRVTILGVQQVGKTTLFTYIEKGVWLDNYQATVLPKEIGEKKLRKEDLEIRLKKTRDVPGSATADIRSQWQKIVENSDIILYIVRTDLLLREDEKMGQRVENDIQHIGEWVKNSNKLFFIVGNHWNTDAEFKSFIDDKEAKYLGRFKELSIYHKLTQLLGGGSMMKVVLGSLSDSRSADQLIVEIFRQVLQK</sequence>
<organism evidence="1">
    <name type="scientific">Planktothrix agardhii</name>
    <name type="common">Oscillatoria agardhii</name>
    <dbReference type="NCBI Taxonomy" id="1160"/>
    <lineage>
        <taxon>Bacteria</taxon>
        <taxon>Bacillati</taxon>
        <taxon>Cyanobacteriota</taxon>
        <taxon>Cyanophyceae</taxon>
        <taxon>Oscillatoriophycideae</taxon>
        <taxon>Oscillatoriales</taxon>
        <taxon>Microcoleaceae</taxon>
        <taxon>Planktothrix</taxon>
    </lineage>
</organism>
<dbReference type="EMBL" id="LO018304">
    <property type="protein sequence ID" value="CUM58818.1"/>
    <property type="molecule type" value="Genomic_DNA"/>
</dbReference>
<accession>A0A1J1JBJ9</accession>
<dbReference type="Gene3D" id="3.40.50.300">
    <property type="entry name" value="P-loop containing nucleotide triphosphate hydrolases"/>
    <property type="match status" value="1"/>
</dbReference>
<dbReference type="RefSeq" id="WP_254034763.1">
    <property type="nucleotide sequence ID" value="NZ_LR882950.1"/>
</dbReference>
<reference evidence="1" key="1">
    <citation type="submission" date="2015-09" db="EMBL/GenBank/DDBJ databases">
        <authorList>
            <person name="Jackson K.R."/>
            <person name="Lunt B.L."/>
            <person name="Fisher J.N.B."/>
            <person name="Gardner A.V."/>
            <person name="Bailey M.E."/>
            <person name="Deus L.M."/>
            <person name="Earl A.S."/>
            <person name="Gibby P.D."/>
            <person name="Hartmann K.A."/>
            <person name="Liu J.E."/>
            <person name="Manci A.M."/>
            <person name="Nielsen D.A."/>
            <person name="Solomon M.B."/>
            <person name="Breakwell D.P."/>
            <person name="Burnett S.H."/>
            <person name="Grose J.H."/>
        </authorList>
    </citation>
    <scope>NUCLEOTIDE SEQUENCE</scope>
    <source>
        <strain evidence="1">7805</strain>
    </source>
</reference>